<dbReference type="RefSeq" id="XP_044554205.1">
    <property type="nucleotide sequence ID" value="XM_044688343.1"/>
</dbReference>
<evidence type="ECO:0000256" key="1">
    <source>
        <dbReference type="ARBA" id="ARBA00022723"/>
    </source>
</evidence>
<dbReference type="SMART" id="SM00320">
    <property type="entry name" value="WD40"/>
    <property type="match status" value="3"/>
</dbReference>
<dbReference type="GeneID" id="68105017"/>
<dbReference type="InterPro" id="IPR040204">
    <property type="entry name" value="UBR7"/>
</dbReference>
<dbReference type="SMART" id="SM00396">
    <property type="entry name" value="ZnF_UBR1"/>
    <property type="match status" value="1"/>
</dbReference>
<name>A0AA88H1D5_NAELO</name>
<dbReference type="SUPFAM" id="SSF50978">
    <property type="entry name" value="WD40 repeat-like"/>
    <property type="match status" value="1"/>
</dbReference>
<keyword evidence="3" id="KW-0862">Zinc</keyword>
<dbReference type="EMBL" id="PYSW02000005">
    <property type="protein sequence ID" value="KAG2392311.1"/>
    <property type="molecule type" value="Genomic_DNA"/>
</dbReference>
<accession>A0AA88H1D5</accession>
<feature type="region of interest" description="Disordered" evidence="5">
    <location>
        <begin position="1"/>
        <end position="27"/>
    </location>
</feature>
<feature type="compositionally biased region" description="Acidic residues" evidence="5">
    <location>
        <begin position="811"/>
        <end position="825"/>
    </location>
</feature>
<dbReference type="CDD" id="cd19677">
    <property type="entry name" value="UBR-box_UBR7"/>
    <property type="match status" value="1"/>
</dbReference>
<evidence type="ECO:0000313" key="7">
    <source>
        <dbReference type="EMBL" id="KAG2392311.1"/>
    </source>
</evidence>
<dbReference type="InterPro" id="IPR047506">
    <property type="entry name" value="UBR7-like_UBR-box"/>
</dbReference>
<dbReference type="InterPro" id="IPR015943">
    <property type="entry name" value="WD40/YVTN_repeat-like_dom_sf"/>
</dbReference>
<dbReference type="Gene3D" id="2.130.10.10">
    <property type="entry name" value="YVTN repeat-like/Quinoprotein amine dehydrogenase"/>
    <property type="match status" value="1"/>
</dbReference>
<dbReference type="InterPro" id="IPR001680">
    <property type="entry name" value="WD40_rpt"/>
</dbReference>
<evidence type="ECO:0000313" key="8">
    <source>
        <dbReference type="Proteomes" id="UP000816034"/>
    </source>
</evidence>
<feature type="compositionally biased region" description="Gly residues" evidence="5">
    <location>
        <begin position="353"/>
        <end position="369"/>
    </location>
</feature>
<gene>
    <name evidence="7" type="ORF">C9374_012563</name>
</gene>
<dbReference type="GO" id="GO:0005737">
    <property type="term" value="C:cytoplasm"/>
    <property type="evidence" value="ECO:0007669"/>
    <property type="project" value="TreeGrafter"/>
</dbReference>
<dbReference type="InterPro" id="IPR036322">
    <property type="entry name" value="WD40_repeat_dom_sf"/>
</dbReference>
<dbReference type="Gene3D" id="3.30.40.10">
    <property type="entry name" value="Zinc/RING finger domain, C3HC4 (zinc finger)"/>
    <property type="match status" value="1"/>
</dbReference>
<dbReference type="Pfam" id="PF02207">
    <property type="entry name" value="zf-UBR"/>
    <property type="match status" value="1"/>
</dbReference>
<dbReference type="InterPro" id="IPR001965">
    <property type="entry name" value="Znf_PHD"/>
</dbReference>
<dbReference type="PANTHER" id="PTHR13513:SF9">
    <property type="entry name" value="E3 UBIQUITIN-PROTEIN LIGASE UBR7-RELATED"/>
    <property type="match status" value="1"/>
</dbReference>
<dbReference type="SMART" id="SM00249">
    <property type="entry name" value="PHD"/>
    <property type="match status" value="1"/>
</dbReference>
<dbReference type="InterPro" id="IPR011011">
    <property type="entry name" value="Znf_FYVE_PHD"/>
</dbReference>
<reference evidence="7 8" key="1">
    <citation type="journal article" date="2018" name="BMC Genomics">
        <title>The genome of Naegleria lovaniensis, the basis for a comparative approach to unravel pathogenicity factors of the human pathogenic amoeba N. fowleri.</title>
        <authorList>
            <person name="Liechti N."/>
            <person name="Schurch N."/>
            <person name="Bruggmann R."/>
            <person name="Wittwer M."/>
        </authorList>
    </citation>
    <scope>NUCLEOTIDE SEQUENCE [LARGE SCALE GENOMIC DNA]</scope>
    <source>
        <strain evidence="7 8">ATCC 30569</strain>
    </source>
</reference>
<comment type="caution">
    <text evidence="7">The sequence shown here is derived from an EMBL/GenBank/DDBJ whole genome shotgun (WGS) entry which is preliminary data.</text>
</comment>
<keyword evidence="2" id="KW-0863">Zinc-finger</keyword>
<organism evidence="7 8">
    <name type="scientific">Naegleria lovaniensis</name>
    <name type="common">Amoeba</name>
    <dbReference type="NCBI Taxonomy" id="51637"/>
    <lineage>
        <taxon>Eukaryota</taxon>
        <taxon>Discoba</taxon>
        <taxon>Heterolobosea</taxon>
        <taxon>Tetramitia</taxon>
        <taxon>Eutetramitia</taxon>
        <taxon>Vahlkampfiidae</taxon>
        <taxon>Naegleria</taxon>
    </lineage>
</organism>
<dbReference type="InterPro" id="IPR013083">
    <property type="entry name" value="Znf_RING/FYVE/PHD"/>
</dbReference>
<feature type="zinc finger region" description="UBR-type" evidence="4">
    <location>
        <begin position="568"/>
        <end position="648"/>
    </location>
</feature>
<keyword evidence="1" id="KW-0479">Metal-binding</keyword>
<sequence>MLGSESSSDVRSKFDASPSHDASESNTIIRSTHPNECFHNYNNNNTLRSPPLHPLLHHRIMHHHSNHSSSSRQLSHQLLQQHNYTPLLYTNDLSGKIRFAPLRSNSSSLLLALASSSSNSLHLLQFQPQLLFMDDDTNMEKTNNSKKREWSDSCQLISSYFEYHTHDIQSLEWYHHDFIFSSSLDCTLCQYDVPSSKLVKRLCVTSHSILNGITLSPQESPPILYICCNNSILMWDTREKKHSILVKPNSNKNVNSKSRISNDYIHVKLKNTDSPHQFIASRGGGVLEFRDLRFQDCKYSLYHDHGCEFTSLEIHPYYDYILTYCEDGIVYELFENYNERRFDKSSCGDLVSGGGSGSSHGNLVSGGSGSSSTMNDDDGNGNGNGNIVGNDPTCSPFKKSIYNWYSCPSMKNNNQIGFKNASYSIHGNYMICGNDDGSSFIFDTSLSKNDHFKNRLFIMDSHQSSFLPPLIYPMKIIPSPPSNNHHSTVLNSLIVPNMYDQSEIHNLLITYEEPSMYLFGMSNRRQEEEEQLQEEHCEKFAPSIDEAEMVQDHPIEDWQHNSIQSETKVCSFSLGYVTQIVYVCLTCYRNRNRYNYSDEIYHGVCEECSKHCHRGHELYNIGEKRNFKCDCGNSQCGNSECLCSSTTAKPPMNERNPYNHNFKNEWCYCGREEANPMYQCYNCYDWFHGSCIFNRDYDSEHVFIEDYSYVCENCWNLAMKSSSVDGNDLSFCTTTPMTTTPHSSSSSSRPLVIYDSVVIQEYPSNDTIVRRGKFVKLSATNDLGIMIDHSTTSATTLEEGEDLMSHSSDDHDNEEEGEHNEEEGEHNEAQQGSNLDDFIVEDDVD</sequence>
<dbReference type="GO" id="GO:0008270">
    <property type="term" value="F:zinc ion binding"/>
    <property type="evidence" value="ECO:0007669"/>
    <property type="project" value="UniProtKB-KW"/>
</dbReference>
<evidence type="ECO:0000256" key="4">
    <source>
        <dbReference type="PROSITE-ProRule" id="PRU00508"/>
    </source>
</evidence>
<proteinExistence type="predicted"/>
<feature type="domain" description="UBR-type" evidence="6">
    <location>
        <begin position="568"/>
        <end position="648"/>
    </location>
</feature>
<protein>
    <recommendedName>
        <fullName evidence="6">UBR-type domain-containing protein</fullName>
    </recommendedName>
</protein>
<evidence type="ECO:0000256" key="5">
    <source>
        <dbReference type="SAM" id="MobiDB-lite"/>
    </source>
</evidence>
<dbReference type="AlphaFoldDB" id="A0AA88H1D5"/>
<dbReference type="Proteomes" id="UP000816034">
    <property type="component" value="Unassembled WGS sequence"/>
</dbReference>
<dbReference type="SUPFAM" id="SSF57903">
    <property type="entry name" value="FYVE/PHD zinc finger"/>
    <property type="match status" value="1"/>
</dbReference>
<dbReference type="InterPro" id="IPR003126">
    <property type="entry name" value="Znf_UBR"/>
</dbReference>
<evidence type="ECO:0000256" key="2">
    <source>
        <dbReference type="ARBA" id="ARBA00022771"/>
    </source>
</evidence>
<dbReference type="GO" id="GO:0061630">
    <property type="term" value="F:ubiquitin protein ligase activity"/>
    <property type="evidence" value="ECO:0007669"/>
    <property type="project" value="InterPro"/>
</dbReference>
<dbReference type="PANTHER" id="PTHR13513">
    <property type="entry name" value="E3 UBIQUITIN-PROTEIN LIGASE UBR7"/>
    <property type="match status" value="1"/>
</dbReference>
<evidence type="ECO:0000256" key="3">
    <source>
        <dbReference type="ARBA" id="ARBA00022833"/>
    </source>
</evidence>
<feature type="region of interest" description="Disordered" evidence="5">
    <location>
        <begin position="799"/>
        <end position="845"/>
    </location>
</feature>
<feature type="region of interest" description="Disordered" evidence="5">
    <location>
        <begin position="353"/>
        <end position="387"/>
    </location>
</feature>
<evidence type="ECO:0000259" key="6">
    <source>
        <dbReference type="PROSITE" id="PS51157"/>
    </source>
</evidence>
<keyword evidence="8" id="KW-1185">Reference proteome</keyword>
<dbReference type="PROSITE" id="PS51157">
    <property type="entry name" value="ZF_UBR"/>
    <property type="match status" value="1"/>
</dbReference>